<feature type="region of interest" description="Disordered" evidence="5">
    <location>
        <begin position="1"/>
        <end position="30"/>
    </location>
</feature>
<dbReference type="InterPro" id="IPR051026">
    <property type="entry name" value="PI/PC_transfer"/>
</dbReference>
<reference evidence="9 10" key="2">
    <citation type="submission" date="2024-05" db="EMBL/GenBank/DDBJ databases">
        <authorList>
            <person name="Chen Y."/>
            <person name="Shah S."/>
            <person name="Dougan E. K."/>
            <person name="Thang M."/>
            <person name="Chan C."/>
        </authorList>
    </citation>
    <scope>NUCLEOTIDE SEQUENCE [LARGE SCALE GENOMIC DNA]</scope>
</reference>
<dbReference type="EMBL" id="CAMXCT020001609">
    <property type="protein sequence ID" value="CAL1144961.1"/>
    <property type="molecule type" value="Genomic_DNA"/>
</dbReference>
<feature type="region of interest" description="Disordered" evidence="5">
    <location>
        <begin position="969"/>
        <end position="1010"/>
    </location>
</feature>
<dbReference type="CDD" id="cd00170">
    <property type="entry name" value="SEC14"/>
    <property type="match status" value="3"/>
</dbReference>
<name>A0A9P1CJX3_9DINO</name>
<organism evidence="8">
    <name type="scientific">Cladocopium goreaui</name>
    <dbReference type="NCBI Taxonomy" id="2562237"/>
    <lineage>
        <taxon>Eukaryota</taxon>
        <taxon>Sar</taxon>
        <taxon>Alveolata</taxon>
        <taxon>Dinophyceae</taxon>
        <taxon>Suessiales</taxon>
        <taxon>Symbiodiniaceae</taxon>
        <taxon>Cladocopium</taxon>
    </lineage>
</organism>
<dbReference type="InterPro" id="IPR008984">
    <property type="entry name" value="SMAD_FHA_dom_sf"/>
</dbReference>
<feature type="domain" description="CRAL-TRIO" evidence="7">
    <location>
        <begin position="789"/>
        <end position="965"/>
    </location>
</feature>
<gene>
    <name evidence="8" type="ORF">C1SCF055_LOCUS18483</name>
</gene>
<dbReference type="Gene3D" id="3.40.525.10">
    <property type="entry name" value="CRAL-TRIO lipid binding domain"/>
    <property type="match status" value="3"/>
</dbReference>
<keyword evidence="2 4" id="KW-0863">Zinc-finger</keyword>
<evidence type="ECO:0000256" key="3">
    <source>
        <dbReference type="ARBA" id="ARBA00022833"/>
    </source>
</evidence>
<dbReference type="Gene3D" id="3.30.40.10">
    <property type="entry name" value="Zinc/RING finger domain, C3HC4 (zinc finger)"/>
    <property type="match status" value="1"/>
</dbReference>
<evidence type="ECO:0000259" key="7">
    <source>
        <dbReference type="PROSITE" id="PS50191"/>
    </source>
</evidence>
<keyword evidence="1" id="KW-0479">Metal-binding</keyword>
<feature type="region of interest" description="Disordered" evidence="5">
    <location>
        <begin position="243"/>
        <end position="338"/>
    </location>
</feature>
<feature type="compositionally biased region" description="Basic residues" evidence="5">
    <location>
        <begin position="1"/>
        <end position="11"/>
    </location>
</feature>
<accession>A0A9P1CJX3</accession>
<evidence type="ECO:0000313" key="10">
    <source>
        <dbReference type="Proteomes" id="UP001152797"/>
    </source>
</evidence>
<reference evidence="8" key="1">
    <citation type="submission" date="2022-10" db="EMBL/GenBank/DDBJ databases">
        <authorList>
            <person name="Chen Y."/>
            <person name="Dougan E. K."/>
            <person name="Chan C."/>
            <person name="Rhodes N."/>
            <person name="Thang M."/>
        </authorList>
    </citation>
    <scope>NUCLEOTIDE SEQUENCE</scope>
</reference>
<dbReference type="PROSITE" id="PS50191">
    <property type="entry name" value="CRAL_TRIO"/>
    <property type="match status" value="2"/>
</dbReference>
<sequence length="1669" mass="183235">MFATLRKRHVRQTGSTGPAGSASGSHGSHGAPLPALSICRLEAPEELLKKLRRHADDPALAEFTCPICWEPFWQPVRTVCGHAFCEGCLLKSVLAQLGHDQPDVSCPLCRHPLHVDDVSADEALLTRIRLVIAQQNREIETPGTARACSGRLFRGSTRSPNLETGMRTLHCTGHPCTPAPVELMRAQTSGATKRPILASWMRVAPANELRPATSGCGRFQGMNELPEPSLFVQSSFVARPSTTGAWTQSMHRRDDSNIGTLGSVGTHNGENGESRALAPGALRRPSTDDIPAKISKQEAQPQPLQAHRTQPVRLTSKESKESKESRESRESSRTAAWDPEWGEEFDWEVQEIGGASAPSCPDASSLPTPAAVSSQAHMKPRLGYGAVKHQRAAEKHLGTSLPPPRLARSEMGMDGIVPTPRTARREHRWQKQDLKTPLPKRSLASSCCSKGTDGICKYLQKMRELQSKKVIDCSTNGTFLNGFRLPPKTTGKVLLSHGDELLLQDPANGDQESKTRTGLWEAMRPDCTIFAYGHRVVTVSECFLPFARSNLLDMVEHGEVELSNESNDASCPGLGSSACSDSPSPCSRAEPQLISTAWCSLKRSIPATVCLVMIGTAKVVCGFVGKWCFRLYRRTFRRPQTPQLVLPAQVNDFPGPAEEVPVEVSQANPQLAVQDCPKTDTCQTPAIFGEQTGTKVAGFYLYDWQFPPGLGDRDLDALVREVLEACSAIGPISQQQALRLVLGMGYNKESAVSKWRDVVAWRQAEEMHVLRSRLDDLMCGEASVTFANDSDVYSKLFRGCPCALLTMDERPVSVWNAGATNADKVTSLPTEDLKAWSREVFEYADLWVTKQTERTRRLTGYIQVYNMQGLSLRHTSKEVTERLKAALSAGGFYVEAVAHIYVINASRLFSMAWKLVRGFLSPWTASKITVSSEVPDELIAELGGPNSPSALHLHRLLSAASDASSPATLAPVLRPRMVSPRRSSEESATGSTKSTATGSTRCSSTSQRESQLRTSCEQCEHSFEASAEAVLHQGLETSEPEGSIWIAGFLLRADQLPPGVEDRDLDALVEQVYSECCAIRPTSKQQALRLILGMGYSGPAAVAKWREIVEWRTAYGVDSIRQEQAEAIAADGPVSFPYREEVHEKLICTSPCAFLSTTGCPISIWHAGTLNVENVSLLTNEKVAQWSRAVYEYKDLWITEQSEKSKRLVGYIQVYDMSGMNWRQYSSREIAEKLKAALQTGGFYVEAVSHMFVINSSTLFAAAWRVVRNLISPWTASKISVSRGIPDELIQLLGGPTSEAALKFQDLQRRTPRGAAECTSILRPAWQVDPSASPRGMSVLAELSRESVSSRADRDGPEPSEPSAARIGRIRRIAGFLIAEDQVPPEISFHQATLAVAEVQERCPKDSAPTKQQALRLLIGMGYDPNAAVAKWNEITAWRATNRIDDVRREQASLMAGTSDIHFPNELEVYSKLIKVRPCVLRAADGSPVSIWHAGSLNTGSLSSLPSNDVSAWSHAVFEYKDLWVSQKSEEQKRLMGYIQVYDMQGVSFRHLSSRELMDKMKCALEVGSYYMEAVAHMYVINASVLFSMAWKAATTTDLGGPKLDSSTDGFKDHSFQGHTRGFLADAVQELVQALGPQSAALKSLKEMCKEMLEKSGDVSQHSGEVLRP</sequence>
<dbReference type="OrthoDB" id="1434354at2759"/>
<evidence type="ECO:0000256" key="1">
    <source>
        <dbReference type="ARBA" id="ARBA00022723"/>
    </source>
</evidence>
<keyword evidence="10" id="KW-1185">Reference proteome</keyword>
<dbReference type="PANTHER" id="PTHR45657:SF1">
    <property type="entry name" value="CRAL-TRIO DOMAIN-CONTAINING PROTEIN YKL091C-RELATED"/>
    <property type="match status" value="1"/>
</dbReference>
<comment type="caution">
    <text evidence="8">The sequence shown here is derived from an EMBL/GenBank/DDBJ whole genome shotgun (WGS) entry which is preliminary data.</text>
</comment>
<dbReference type="Proteomes" id="UP001152797">
    <property type="component" value="Unassembled WGS sequence"/>
</dbReference>
<dbReference type="SMART" id="SM00516">
    <property type="entry name" value="SEC14"/>
    <property type="match status" value="1"/>
</dbReference>
<dbReference type="Gene3D" id="2.60.200.20">
    <property type="match status" value="1"/>
</dbReference>
<dbReference type="SUPFAM" id="SSF52087">
    <property type="entry name" value="CRAL/TRIO domain"/>
    <property type="match status" value="3"/>
</dbReference>
<dbReference type="PROSITE" id="PS00518">
    <property type="entry name" value="ZF_RING_1"/>
    <property type="match status" value="1"/>
</dbReference>
<dbReference type="InterPro" id="IPR001841">
    <property type="entry name" value="Znf_RING"/>
</dbReference>
<protein>
    <submittedName>
        <fullName evidence="9">Phosphatidylinositol/phosphatidylcholine transfer protein SFH9 (Protein SEC FOURTEEN HOMOLOGS 9) (AtSFH9)</fullName>
    </submittedName>
</protein>
<feature type="compositionally biased region" description="Low complexity" evidence="5">
    <location>
        <begin position="986"/>
        <end position="1000"/>
    </location>
</feature>
<evidence type="ECO:0000256" key="2">
    <source>
        <dbReference type="ARBA" id="ARBA00022771"/>
    </source>
</evidence>
<feature type="domain" description="RING-type" evidence="6">
    <location>
        <begin position="65"/>
        <end position="110"/>
    </location>
</feature>
<keyword evidence="3" id="KW-0862">Zinc</keyword>
<dbReference type="SUPFAM" id="SSF49879">
    <property type="entry name" value="SMAD/FHA domain"/>
    <property type="match status" value="1"/>
</dbReference>
<dbReference type="SUPFAM" id="SSF57850">
    <property type="entry name" value="RING/U-box"/>
    <property type="match status" value="1"/>
</dbReference>
<dbReference type="PANTHER" id="PTHR45657">
    <property type="entry name" value="CRAL-TRIO DOMAIN-CONTAINING PROTEIN YKL091C-RELATED"/>
    <property type="match status" value="1"/>
</dbReference>
<feature type="compositionally biased region" description="Basic and acidic residues" evidence="5">
    <location>
        <begin position="315"/>
        <end position="332"/>
    </location>
</feature>
<evidence type="ECO:0000259" key="6">
    <source>
        <dbReference type="PROSITE" id="PS50089"/>
    </source>
</evidence>
<feature type="compositionally biased region" description="Polar residues" evidence="5">
    <location>
        <begin position="1001"/>
        <end position="1010"/>
    </location>
</feature>
<evidence type="ECO:0000256" key="4">
    <source>
        <dbReference type="PROSITE-ProRule" id="PRU00175"/>
    </source>
</evidence>
<dbReference type="InterPro" id="IPR036865">
    <property type="entry name" value="CRAL-TRIO_dom_sf"/>
</dbReference>
<dbReference type="Pfam" id="PF13445">
    <property type="entry name" value="zf-RING_UBOX"/>
    <property type="match status" value="1"/>
</dbReference>
<dbReference type="EMBL" id="CAMXCT010001609">
    <property type="protein sequence ID" value="CAI3991586.1"/>
    <property type="molecule type" value="Genomic_DNA"/>
</dbReference>
<dbReference type="GO" id="GO:0008270">
    <property type="term" value="F:zinc ion binding"/>
    <property type="evidence" value="ECO:0007669"/>
    <property type="project" value="UniProtKB-KW"/>
</dbReference>
<dbReference type="PROSITE" id="PS50089">
    <property type="entry name" value="ZF_RING_2"/>
    <property type="match status" value="1"/>
</dbReference>
<feature type="compositionally biased region" description="Low complexity" evidence="5">
    <location>
        <begin position="13"/>
        <end position="30"/>
    </location>
</feature>
<dbReference type="InterPro" id="IPR017907">
    <property type="entry name" value="Znf_RING_CS"/>
</dbReference>
<evidence type="ECO:0000256" key="5">
    <source>
        <dbReference type="SAM" id="MobiDB-lite"/>
    </source>
</evidence>
<dbReference type="InterPro" id="IPR013083">
    <property type="entry name" value="Znf_RING/FYVE/PHD"/>
</dbReference>
<dbReference type="EMBL" id="CAMXCT030001609">
    <property type="protein sequence ID" value="CAL4778898.1"/>
    <property type="molecule type" value="Genomic_DNA"/>
</dbReference>
<proteinExistence type="predicted"/>
<evidence type="ECO:0000313" key="8">
    <source>
        <dbReference type="EMBL" id="CAI3991586.1"/>
    </source>
</evidence>
<dbReference type="SMART" id="SM00184">
    <property type="entry name" value="RING"/>
    <property type="match status" value="1"/>
</dbReference>
<evidence type="ECO:0000313" key="9">
    <source>
        <dbReference type="EMBL" id="CAL4778898.1"/>
    </source>
</evidence>
<dbReference type="Pfam" id="PF00650">
    <property type="entry name" value="CRAL_TRIO"/>
    <property type="match status" value="3"/>
</dbReference>
<feature type="compositionally biased region" description="Polar residues" evidence="5">
    <location>
        <begin position="257"/>
        <end position="271"/>
    </location>
</feature>
<dbReference type="InterPro" id="IPR001251">
    <property type="entry name" value="CRAL-TRIO_dom"/>
</dbReference>
<dbReference type="InterPro" id="IPR027370">
    <property type="entry name" value="Znf-RING_euk"/>
</dbReference>
<feature type="domain" description="CRAL-TRIO" evidence="7">
    <location>
        <begin position="1159"/>
        <end position="1293"/>
    </location>
</feature>